<gene>
    <name evidence="1" type="ORF">AKJ52_01900</name>
</gene>
<comment type="caution">
    <text evidence="1">The sequence shown here is derived from an EMBL/GenBank/DDBJ whole genome shotgun (WGS) entry which is preliminary data.</text>
</comment>
<protein>
    <recommendedName>
        <fullName evidence="3">Class III signal peptide-containing protein</fullName>
    </recommendedName>
</protein>
<dbReference type="AlphaFoldDB" id="A0A133VJP7"/>
<reference evidence="1 2" key="1">
    <citation type="journal article" date="2016" name="Sci. Rep.">
        <title>Metabolic traits of an uncultured archaeal lineage -MSBL1- from brine pools of the Red Sea.</title>
        <authorList>
            <person name="Mwirichia R."/>
            <person name="Alam I."/>
            <person name="Rashid M."/>
            <person name="Vinu M."/>
            <person name="Ba-Alawi W."/>
            <person name="Anthony Kamau A."/>
            <person name="Kamanda Ngugi D."/>
            <person name="Goker M."/>
            <person name="Klenk H.P."/>
            <person name="Bajic V."/>
            <person name="Stingl U."/>
        </authorList>
    </citation>
    <scope>NUCLEOTIDE SEQUENCE [LARGE SCALE GENOMIC DNA]</scope>
    <source>
        <strain evidence="1">SCGC-AAA382C18</strain>
    </source>
</reference>
<name>A0A133VJP7_9EURY</name>
<organism evidence="1 2">
    <name type="scientific">candidate division MSBL1 archaeon SCGC-AAA382C18</name>
    <dbReference type="NCBI Taxonomy" id="1698281"/>
    <lineage>
        <taxon>Archaea</taxon>
        <taxon>Methanobacteriati</taxon>
        <taxon>Methanobacteriota</taxon>
        <taxon>candidate division MSBL1</taxon>
    </lineage>
</organism>
<evidence type="ECO:0000313" key="1">
    <source>
        <dbReference type="EMBL" id="KXB06644.1"/>
    </source>
</evidence>
<proteinExistence type="predicted"/>
<accession>A0A133VJP7</accession>
<evidence type="ECO:0008006" key="3">
    <source>
        <dbReference type="Google" id="ProtNLM"/>
    </source>
</evidence>
<keyword evidence="2" id="KW-1185">Reference proteome</keyword>
<evidence type="ECO:0000313" key="2">
    <source>
        <dbReference type="Proteomes" id="UP000070404"/>
    </source>
</evidence>
<sequence>MKGQGSIEALLILAAVLTVTSGFLYQGIESSNSINALSAAKNGAENVTSRIEIENEVTIRITSVSEQNENITITLDNWGGKLPTDTKKKAKQGALKFLYQAFNGNFPNKEINKVNTAHHTYRVIVEYKEG</sequence>
<dbReference type="Proteomes" id="UP000070404">
    <property type="component" value="Unassembled WGS sequence"/>
</dbReference>
<dbReference type="EMBL" id="LHYF01000030">
    <property type="protein sequence ID" value="KXB06644.1"/>
    <property type="molecule type" value="Genomic_DNA"/>
</dbReference>